<keyword evidence="5" id="KW-0472">Membrane</keyword>
<evidence type="ECO:0000259" key="10">
    <source>
        <dbReference type="Pfam" id="PF06136"/>
    </source>
</evidence>
<reference evidence="11 12" key="1">
    <citation type="submission" date="2024-01" db="EMBL/GenBank/DDBJ databases">
        <title>The genomes of 5 underutilized Papilionoideae crops provide insights into root nodulation and disease resistanc.</title>
        <authorList>
            <person name="Jiang F."/>
        </authorList>
    </citation>
    <scope>NUCLEOTIDE SEQUENCE [LARGE SCALE GENOMIC DNA]</scope>
    <source>
        <strain evidence="11">LVBAO_FW01</strain>
        <tissue evidence="11">Leaves</tissue>
    </source>
</reference>
<sequence>MDVVHSHRGNRETSPDRAKLCRLKQKVKPARKVQVVYYLSRNGLLEHPHFMEVTLFSNQPLRLKDVLDRLMALRGSGMPLQYSWSSKRNYKSGYVWYDLAPKDIIHPAEGGEYVLKGSELVEGCSERFEKVKVSNNKQAIYPQAEGNYKYNSKSKALSGCREQKEGEEYEEYEEDGEKTSYTSSTTTPHSRCSRGVSTEELFDEEEHQGETKGTKVIITPPSNTGTSTLAEKLRHGNAKRLGGGTESVTSGTSRYSVLLQLIACGSTAAEQKMKGKHEAQARLSNVGSISKQRDNKGFSEENEVMNMMNPRLLGTEDKEYFSGSLVESMKANRVAFEAEPVLKRSNSFTEQRRSRLGMEEVKGKLMEEEEREMKGGLKDKCLPLKKSPKESIRK</sequence>
<dbReference type="GO" id="GO:0090708">
    <property type="term" value="P:specification of plant organ axis polarity"/>
    <property type="evidence" value="ECO:0007669"/>
    <property type="project" value="UniProtKB-ARBA"/>
</dbReference>
<feature type="compositionally biased region" description="Acidic residues" evidence="9">
    <location>
        <begin position="167"/>
        <end position="176"/>
    </location>
</feature>
<evidence type="ECO:0000256" key="7">
    <source>
        <dbReference type="ARBA" id="ARBA00024211"/>
    </source>
</evidence>
<dbReference type="GO" id="GO:0051301">
    <property type="term" value="P:cell division"/>
    <property type="evidence" value="ECO:0007669"/>
    <property type="project" value="UniProtKB-KW"/>
</dbReference>
<keyword evidence="6" id="KW-0131">Cell cycle</keyword>
<comment type="subcellular location">
    <subcellularLocation>
        <location evidence="1">Cell membrane</location>
        <topology evidence="1">Peripheral membrane protein</topology>
        <orientation evidence="1">Cytoplasmic side</orientation>
    </subcellularLocation>
</comment>
<evidence type="ECO:0000313" key="12">
    <source>
        <dbReference type="Proteomes" id="UP001367508"/>
    </source>
</evidence>
<keyword evidence="2" id="KW-0217">Developmental protein</keyword>
<dbReference type="PANTHER" id="PTHR31083:SF18">
    <property type="entry name" value="PROTEIN SOSEKI 2"/>
    <property type="match status" value="1"/>
</dbReference>
<dbReference type="Pfam" id="PF06136">
    <property type="entry name" value="SOK"/>
    <property type="match status" value="1"/>
</dbReference>
<evidence type="ECO:0000256" key="6">
    <source>
        <dbReference type="ARBA" id="ARBA00023306"/>
    </source>
</evidence>
<comment type="subunit">
    <text evidence="8">Homodimer. Forms long polymer filaments with other SOKs proteins polymers (e.g. SOK1, SOK2, SOK3 and SOK4) crucial for polar localization and biological activity. Binds to ANGUSTIFOLIA (AN).</text>
</comment>
<dbReference type="InterPro" id="IPR021182">
    <property type="entry name" value="SOK_magnoliopsida"/>
</dbReference>
<dbReference type="PIRSF" id="PIRSF031043">
    <property type="entry name" value="UCP031043"/>
    <property type="match status" value="1"/>
</dbReference>
<dbReference type="InterPro" id="IPR048351">
    <property type="entry name" value="SOK_DIX"/>
</dbReference>
<organism evidence="11 12">
    <name type="scientific">Canavalia gladiata</name>
    <name type="common">Sword bean</name>
    <name type="synonym">Dolichos gladiatus</name>
    <dbReference type="NCBI Taxonomy" id="3824"/>
    <lineage>
        <taxon>Eukaryota</taxon>
        <taxon>Viridiplantae</taxon>
        <taxon>Streptophyta</taxon>
        <taxon>Embryophyta</taxon>
        <taxon>Tracheophyta</taxon>
        <taxon>Spermatophyta</taxon>
        <taxon>Magnoliopsida</taxon>
        <taxon>eudicotyledons</taxon>
        <taxon>Gunneridae</taxon>
        <taxon>Pentapetalae</taxon>
        <taxon>rosids</taxon>
        <taxon>fabids</taxon>
        <taxon>Fabales</taxon>
        <taxon>Fabaceae</taxon>
        <taxon>Papilionoideae</taxon>
        <taxon>50 kb inversion clade</taxon>
        <taxon>NPAAA clade</taxon>
        <taxon>indigoferoid/millettioid clade</taxon>
        <taxon>Phaseoleae</taxon>
        <taxon>Canavalia</taxon>
    </lineage>
</organism>
<dbReference type="GO" id="GO:2000067">
    <property type="term" value="P:regulation of root morphogenesis"/>
    <property type="evidence" value="ECO:0007669"/>
    <property type="project" value="UniProtKB-ARBA"/>
</dbReference>
<evidence type="ECO:0000256" key="9">
    <source>
        <dbReference type="SAM" id="MobiDB-lite"/>
    </source>
</evidence>
<dbReference type="EMBL" id="JAYMYQ010000001">
    <property type="protein sequence ID" value="KAK7358946.1"/>
    <property type="molecule type" value="Genomic_DNA"/>
</dbReference>
<evidence type="ECO:0000256" key="1">
    <source>
        <dbReference type="ARBA" id="ARBA00004413"/>
    </source>
</evidence>
<gene>
    <name evidence="11" type="ORF">VNO77_00887</name>
</gene>
<dbReference type="Proteomes" id="UP001367508">
    <property type="component" value="Unassembled WGS sequence"/>
</dbReference>
<dbReference type="PANTHER" id="PTHR31083">
    <property type="entry name" value="UPSTREAM OF FLC PROTEIN (DUF966)"/>
    <property type="match status" value="1"/>
</dbReference>
<protein>
    <recommendedName>
        <fullName evidence="10">SOSEKI DIX-like domain-containing protein</fullName>
    </recommendedName>
</protein>
<dbReference type="GO" id="GO:0051302">
    <property type="term" value="P:regulation of cell division"/>
    <property type="evidence" value="ECO:0007669"/>
    <property type="project" value="UniProtKB-ARBA"/>
</dbReference>
<evidence type="ECO:0000256" key="8">
    <source>
        <dbReference type="ARBA" id="ARBA00046534"/>
    </source>
</evidence>
<dbReference type="InterPro" id="IPR010369">
    <property type="entry name" value="SOK"/>
</dbReference>
<name>A0AAN9MS34_CANGL</name>
<dbReference type="GO" id="GO:0005886">
    <property type="term" value="C:plasma membrane"/>
    <property type="evidence" value="ECO:0007669"/>
    <property type="project" value="UniProtKB-SubCell"/>
</dbReference>
<evidence type="ECO:0000313" key="11">
    <source>
        <dbReference type="EMBL" id="KAK7358946.1"/>
    </source>
</evidence>
<evidence type="ECO:0000256" key="2">
    <source>
        <dbReference type="ARBA" id="ARBA00022473"/>
    </source>
</evidence>
<comment type="caution">
    <text evidence="11">The sequence shown here is derived from an EMBL/GenBank/DDBJ whole genome shotgun (WGS) entry which is preliminary data.</text>
</comment>
<dbReference type="AlphaFoldDB" id="A0AAN9MS34"/>
<keyword evidence="4" id="KW-0132">Cell division</keyword>
<proteinExistence type="inferred from homology"/>
<evidence type="ECO:0000256" key="4">
    <source>
        <dbReference type="ARBA" id="ARBA00022618"/>
    </source>
</evidence>
<feature type="region of interest" description="Disordered" evidence="9">
    <location>
        <begin position="346"/>
        <end position="394"/>
    </location>
</feature>
<keyword evidence="12" id="KW-1185">Reference proteome</keyword>
<accession>A0AAN9MS34</accession>
<evidence type="ECO:0000256" key="5">
    <source>
        <dbReference type="ARBA" id="ARBA00023136"/>
    </source>
</evidence>
<keyword evidence="3" id="KW-1003">Cell membrane</keyword>
<feature type="region of interest" description="Disordered" evidence="9">
    <location>
        <begin position="155"/>
        <end position="226"/>
    </location>
</feature>
<feature type="compositionally biased region" description="Basic and acidic residues" evidence="9">
    <location>
        <begin position="350"/>
        <end position="394"/>
    </location>
</feature>
<dbReference type="GO" id="GO:0051258">
    <property type="term" value="P:protein polymerization"/>
    <property type="evidence" value="ECO:0007669"/>
    <property type="project" value="UniProtKB-ARBA"/>
</dbReference>
<comment type="similarity">
    <text evidence="7">Belongs to the SOSEKI family.</text>
</comment>
<evidence type="ECO:0000256" key="3">
    <source>
        <dbReference type="ARBA" id="ARBA00022475"/>
    </source>
</evidence>
<feature type="domain" description="SOSEKI DIX-like" evidence="10">
    <location>
        <begin position="33"/>
        <end position="121"/>
    </location>
</feature>